<dbReference type="Gene3D" id="1.10.3430.10">
    <property type="entry name" value="Ammonium transporter AmtB like domains"/>
    <property type="match status" value="1"/>
</dbReference>
<feature type="transmembrane region" description="Helical" evidence="8">
    <location>
        <begin position="259"/>
        <end position="278"/>
    </location>
</feature>
<dbReference type="KEGG" id="gak:X907_1387"/>
<keyword evidence="6 8" id="KW-0472">Membrane</keyword>
<evidence type="ECO:0000256" key="7">
    <source>
        <dbReference type="ARBA" id="ARBA00023177"/>
    </source>
</evidence>
<dbReference type="OrthoDB" id="9814202at2"/>
<keyword evidence="7 8" id="KW-0924">Ammonia transport</keyword>
<dbReference type="InterPro" id="IPR029020">
    <property type="entry name" value="Ammonium/urea_transptr"/>
</dbReference>
<evidence type="ECO:0000256" key="4">
    <source>
        <dbReference type="ARBA" id="ARBA00022692"/>
    </source>
</evidence>
<comment type="subcellular location">
    <subcellularLocation>
        <location evidence="8">Cell membrane</location>
        <topology evidence="8">Multi-pass membrane protein</topology>
    </subcellularLocation>
    <subcellularLocation>
        <location evidence="1">Membrane</location>
        <topology evidence="1">Multi-pass membrane protein</topology>
    </subcellularLocation>
</comment>
<keyword evidence="5 8" id="KW-1133">Transmembrane helix</keyword>
<feature type="transmembrane region" description="Helical" evidence="8">
    <location>
        <begin position="284"/>
        <end position="303"/>
    </location>
</feature>
<keyword evidence="3 8" id="KW-0813">Transport</keyword>
<dbReference type="AlphaFoldDB" id="A0A3T0E9I5"/>
<dbReference type="RefSeq" id="WP_127566520.1">
    <property type="nucleotide sequence ID" value="NZ_BMFB01000007.1"/>
</dbReference>
<dbReference type="NCBIfam" id="TIGR00836">
    <property type="entry name" value="amt"/>
    <property type="match status" value="1"/>
</dbReference>
<feature type="transmembrane region" description="Helical" evidence="8">
    <location>
        <begin position="315"/>
        <end position="335"/>
    </location>
</feature>
<evidence type="ECO:0000256" key="3">
    <source>
        <dbReference type="ARBA" id="ARBA00022448"/>
    </source>
</evidence>
<dbReference type="GO" id="GO:0008519">
    <property type="term" value="F:ammonium channel activity"/>
    <property type="evidence" value="ECO:0007669"/>
    <property type="project" value="InterPro"/>
</dbReference>
<keyword evidence="10" id="KW-1185">Reference proteome</keyword>
<name>A0A3T0E9I5_9PROT</name>
<feature type="transmembrane region" description="Helical" evidence="8">
    <location>
        <begin position="128"/>
        <end position="150"/>
    </location>
</feature>
<reference evidence="9 10" key="1">
    <citation type="submission" date="2016-12" db="EMBL/GenBank/DDBJ databases">
        <title>The genome of dimorphic prosthecate Glycocaulis alkaliphilus 6b-8t, isolated from crude oil dictates its adaptability in petroleum environments.</title>
        <authorList>
            <person name="Wu X.-L."/>
            <person name="Geng S."/>
        </authorList>
    </citation>
    <scope>NUCLEOTIDE SEQUENCE [LARGE SCALE GENOMIC DNA]</scope>
    <source>
        <strain evidence="9 10">6B-8</strain>
    </source>
</reference>
<evidence type="ECO:0000313" key="10">
    <source>
        <dbReference type="Proteomes" id="UP000286954"/>
    </source>
</evidence>
<evidence type="ECO:0000313" key="9">
    <source>
        <dbReference type="EMBL" id="AZU03920.1"/>
    </source>
</evidence>
<feature type="transmembrane region" description="Helical" evidence="8">
    <location>
        <begin position="100"/>
        <end position="121"/>
    </location>
</feature>
<keyword evidence="4 8" id="KW-0812">Transmembrane</keyword>
<feature type="transmembrane region" description="Helical" evidence="8">
    <location>
        <begin position="355"/>
        <end position="377"/>
    </location>
</feature>
<organism evidence="9 10">
    <name type="scientific">Glycocaulis alkaliphilus</name>
    <dbReference type="NCBI Taxonomy" id="1434191"/>
    <lineage>
        <taxon>Bacteria</taxon>
        <taxon>Pseudomonadati</taxon>
        <taxon>Pseudomonadota</taxon>
        <taxon>Alphaproteobacteria</taxon>
        <taxon>Maricaulales</taxon>
        <taxon>Maricaulaceae</taxon>
        <taxon>Glycocaulis</taxon>
    </lineage>
</organism>
<dbReference type="Proteomes" id="UP000286954">
    <property type="component" value="Chromosome"/>
</dbReference>
<evidence type="ECO:0000256" key="1">
    <source>
        <dbReference type="ARBA" id="ARBA00004141"/>
    </source>
</evidence>
<feature type="transmembrane region" description="Helical" evidence="8">
    <location>
        <begin position="227"/>
        <end position="247"/>
    </location>
</feature>
<accession>A0A3T0E9I5</accession>
<dbReference type="PANTHER" id="PTHR43029">
    <property type="entry name" value="AMMONIUM TRANSPORTER MEP2"/>
    <property type="match status" value="1"/>
</dbReference>
<dbReference type="PANTHER" id="PTHR43029:SF10">
    <property type="entry name" value="AMMONIUM TRANSPORTER MEP2"/>
    <property type="match status" value="1"/>
</dbReference>
<dbReference type="SUPFAM" id="SSF111352">
    <property type="entry name" value="Ammonium transporter"/>
    <property type="match status" value="1"/>
</dbReference>
<dbReference type="InterPro" id="IPR024041">
    <property type="entry name" value="NH4_transpt_AmtB-like_dom"/>
</dbReference>
<dbReference type="InterPro" id="IPR001905">
    <property type="entry name" value="Ammonium_transpt"/>
</dbReference>
<comment type="similarity">
    <text evidence="2 8">Belongs to the ammonia transporter channel (TC 1.A.11.2) family.</text>
</comment>
<protein>
    <recommendedName>
        <fullName evidence="8">Ammonium transporter</fullName>
    </recommendedName>
</protein>
<evidence type="ECO:0000256" key="5">
    <source>
        <dbReference type="ARBA" id="ARBA00022989"/>
    </source>
</evidence>
<feature type="transmembrane region" description="Helical" evidence="8">
    <location>
        <begin position="162"/>
        <end position="184"/>
    </location>
</feature>
<dbReference type="PROSITE" id="PS01219">
    <property type="entry name" value="AMMONIUM_TRANSP"/>
    <property type="match status" value="1"/>
</dbReference>
<dbReference type="Pfam" id="PF00909">
    <property type="entry name" value="Ammonium_transp"/>
    <property type="match status" value="1"/>
</dbReference>
<feature type="transmembrane region" description="Helical" evidence="8">
    <location>
        <begin position="196"/>
        <end position="215"/>
    </location>
</feature>
<dbReference type="GO" id="GO:0005886">
    <property type="term" value="C:plasma membrane"/>
    <property type="evidence" value="ECO:0007669"/>
    <property type="project" value="UniProtKB-SubCell"/>
</dbReference>
<sequence length="403" mass="41353">MEDAAFSAGDTAWILTASALVLMMTVPGLALFYGGMVRRTSVLSTLMHSLAAAVLVTVTWTLVGYSLALTGEGAFIGGLDRLFLAGLEPGSDADGLPEPVFILFQLTFAIITVAIISGAAAERMSFKAWVIFVPVWLLVVYAPIAHWVWGGGFLDEAGVIDFAGGAVVHINSGVAGLILALVLGPRRGWPKEGHPPHNLVLTVIGAGLLWVGWFGFNGGSALAADEIAAHAALVTQIAAAMAALVWCALEWILRGKPTVLGAASGAVAGLVAITPAAGFVGPQAAFALGAVGAVAAYFAVTALKSTLKYDDSLDAFGLHGIAGFAGAVLTGVFAVEAIGGTAGGIEGNWLLVWTQTWGALAAAAWCAIGTFVILFLIGRVVKLRIEEEHEVTGVDIALHGESA</sequence>
<dbReference type="EMBL" id="CP018911">
    <property type="protein sequence ID" value="AZU03920.1"/>
    <property type="molecule type" value="Genomic_DNA"/>
</dbReference>
<evidence type="ECO:0000256" key="2">
    <source>
        <dbReference type="ARBA" id="ARBA00005887"/>
    </source>
</evidence>
<evidence type="ECO:0000256" key="8">
    <source>
        <dbReference type="RuleBase" id="RU362002"/>
    </source>
</evidence>
<proteinExistence type="inferred from homology"/>
<feature type="transmembrane region" description="Helical" evidence="8">
    <location>
        <begin position="12"/>
        <end position="34"/>
    </location>
</feature>
<dbReference type="InterPro" id="IPR018047">
    <property type="entry name" value="Ammonium_transpt_CS"/>
</dbReference>
<gene>
    <name evidence="9" type="ORF">X907_1387</name>
</gene>
<evidence type="ECO:0000256" key="6">
    <source>
        <dbReference type="ARBA" id="ARBA00023136"/>
    </source>
</evidence>
<feature type="transmembrane region" description="Helical" evidence="8">
    <location>
        <begin position="46"/>
        <end position="68"/>
    </location>
</feature>